<dbReference type="AlphaFoldDB" id="A0A1U9YLW8"/>
<gene>
    <name evidence="2" type="ORF">B7C51_08170</name>
</gene>
<dbReference type="PIRSF" id="PIRSF006487">
    <property type="entry name" value="GcvT"/>
    <property type="match status" value="1"/>
</dbReference>
<dbReference type="EMBL" id="CP020557">
    <property type="protein sequence ID" value="ARF67810.1"/>
    <property type="molecule type" value="Genomic_DNA"/>
</dbReference>
<feature type="domain" description="GCVT N-terminal" evidence="1">
    <location>
        <begin position="13"/>
        <end position="241"/>
    </location>
</feature>
<protein>
    <submittedName>
        <fullName evidence="2">Aminomethyltransferase</fullName>
    </submittedName>
</protein>
<dbReference type="GeneID" id="64220380"/>
<dbReference type="PANTHER" id="PTHR43757:SF2">
    <property type="entry name" value="AMINOMETHYLTRANSFERASE, MITOCHONDRIAL"/>
    <property type="match status" value="1"/>
</dbReference>
<dbReference type="Gene3D" id="3.30.1360.120">
    <property type="entry name" value="Probable tRNA modification gtpase trme, domain 1"/>
    <property type="match status" value="1"/>
</dbReference>
<dbReference type="RefSeq" id="WP_077996035.1">
    <property type="nucleotide sequence ID" value="NZ_CP019794.1"/>
</dbReference>
<dbReference type="InterPro" id="IPR006222">
    <property type="entry name" value="GCVT_N"/>
</dbReference>
<evidence type="ECO:0000313" key="3">
    <source>
        <dbReference type="Proteomes" id="UP000192727"/>
    </source>
</evidence>
<dbReference type="GO" id="GO:0032259">
    <property type="term" value="P:methylation"/>
    <property type="evidence" value="ECO:0007669"/>
    <property type="project" value="UniProtKB-KW"/>
</dbReference>
<name>A0A1U9YLW8_9BACL</name>
<proteinExistence type="predicted"/>
<sequence>MNNQTGIQTIEKSAYEAIRSGIGVIDLSSAGKIVVKGDEHVEFLDGLVTKDIQFMEEERTAYTLLLREDGTVIDLVNLFKNEDSITIITASEKKEQVLAWLQENREKQENQIEITDISESHSLIGFEGPYAWKLAQQFLHFEISSLPFQSFALTTLQGTEIVLARTGVTGEYGYQLLFGRELRDAVLETMNSFKEIDLQDVDKEALETAMLEIRHPYFEFKTGQELSLFEVCLEWFVDFYKDAFIGKEFLEQQLEKGISQRIVGFTTNKENPVSLDDEIYVGEHAIGKVIEMKESPGLNAKLGIGLLREPFAVSGIHFQIKNKQNQIFDATTQSSPYILCKSWEMKTI</sequence>
<organism evidence="2 3">
    <name type="scientific">Paenibacillus larvae subsp. pulvifaciens</name>
    <dbReference type="NCBI Taxonomy" id="1477"/>
    <lineage>
        <taxon>Bacteria</taxon>
        <taxon>Bacillati</taxon>
        <taxon>Bacillota</taxon>
        <taxon>Bacilli</taxon>
        <taxon>Bacillales</taxon>
        <taxon>Paenibacillaceae</taxon>
        <taxon>Paenibacillus</taxon>
    </lineage>
</organism>
<accession>A0A1U9YLW8</accession>
<dbReference type="InterPro" id="IPR028896">
    <property type="entry name" value="GcvT/YgfZ/DmdA"/>
</dbReference>
<reference evidence="2 3" key="1">
    <citation type="submission" date="2017-03" db="EMBL/GenBank/DDBJ databases">
        <title>Paenibacillus larvae genome sequencing.</title>
        <authorList>
            <person name="Dingman D.W."/>
        </authorList>
    </citation>
    <scope>NUCLEOTIDE SEQUENCE [LARGE SCALE GENOMIC DNA]</scope>
    <source>
        <strain evidence="2 3">SAG 10367</strain>
    </source>
</reference>
<dbReference type="GO" id="GO:0008168">
    <property type="term" value="F:methyltransferase activity"/>
    <property type="evidence" value="ECO:0007669"/>
    <property type="project" value="UniProtKB-KW"/>
</dbReference>
<dbReference type="InterPro" id="IPR027266">
    <property type="entry name" value="TrmE/GcvT-like"/>
</dbReference>
<dbReference type="Proteomes" id="UP000192727">
    <property type="component" value="Chromosome"/>
</dbReference>
<keyword evidence="2" id="KW-0808">Transferase</keyword>
<dbReference type="Pfam" id="PF01571">
    <property type="entry name" value="GCV_T"/>
    <property type="match status" value="1"/>
</dbReference>
<dbReference type="SUPFAM" id="SSF103025">
    <property type="entry name" value="Folate-binding domain"/>
    <property type="match status" value="1"/>
</dbReference>
<evidence type="ECO:0000259" key="1">
    <source>
        <dbReference type="Pfam" id="PF01571"/>
    </source>
</evidence>
<evidence type="ECO:0000313" key="2">
    <source>
        <dbReference type="EMBL" id="ARF67810.1"/>
    </source>
</evidence>
<keyword evidence="2" id="KW-0489">Methyltransferase</keyword>
<dbReference type="PANTHER" id="PTHR43757">
    <property type="entry name" value="AMINOMETHYLTRANSFERASE"/>
    <property type="match status" value="1"/>
</dbReference>